<dbReference type="InterPro" id="IPR009081">
    <property type="entry name" value="PP-bd_ACP"/>
</dbReference>
<name>A0A382M229_9ZZZZ</name>
<dbReference type="SUPFAM" id="SSF47336">
    <property type="entry name" value="ACP-like"/>
    <property type="match status" value="1"/>
</dbReference>
<feature type="domain" description="Carrier" evidence="1">
    <location>
        <begin position="1"/>
        <end position="79"/>
    </location>
</feature>
<accession>A0A382M229</accession>
<organism evidence="2">
    <name type="scientific">marine metagenome</name>
    <dbReference type="NCBI Taxonomy" id="408172"/>
    <lineage>
        <taxon>unclassified sequences</taxon>
        <taxon>metagenomes</taxon>
        <taxon>ecological metagenomes</taxon>
    </lineage>
</organism>
<protein>
    <recommendedName>
        <fullName evidence="1">Carrier domain-containing protein</fullName>
    </recommendedName>
</protein>
<evidence type="ECO:0000259" key="1">
    <source>
        <dbReference type="PROSITE" id="PS50075"/>
    </source>
</evidence>
<dbReference type="PROSITE" id="PS50075">
    <property type="entry name" value="CARRIER"/>
    <property type="match status" value="1"/>
</dbReference>
<dbReference type="AlphaFoldDB" id="A0A382M229"/>
<gene>
    <name evidence="2" type="ORF">METZ01_LOCUS295787</name>
</gene>
<dbReference type="EMBL" id="UINC01090730">
    <property type="protein sequence ID" value="SVC42933.1"/>
    <property type="molecule type" value="Genomic_DNA"/>
</dbReference>
<evidence type="ECO:0000313" key="2">
    <source>
        <dbReference type="EMBL" id="SVC42933.1"/>
    </source>
</evidence>
<reference evidence="2" key="1">
    <citation type="submission" date="2018-05" db="EMBL/GenBank/DDBJ databases">
        <authorList>
            <person name="Lanie J.A."/>
            <person name="Ng W.-L."/>
            <person name="Kazmierczak K.M."/>
            <person name="Andrzejewski T.M."/>
            <person name="Davidsen T.M."/>
            <person name="Wayne K.J."/>
            <person name="Tettelin H."/>
            <person name="Glass J.I."/>
            <person name="Rusch D."/>
            <person name="Podicherti R."/>
            <person name="Tsui H.-C.T."/>
            <person name="Winkler M.E."/>
        </authorList>
    </citation>
    <scope>NUCLEOTIDE SEQUENCE</scope>
</reference>
<dbReference type="InterPro" id="IPR036736">
    <property type="entry name" value="ACP-like_sf"/>
</dbReference>
<dbReference type="Gene3D" id="1.10.1200.10">
    <property type="entry name" value="ACP-like"/>
    <property type="match status" value="1"/>
</dbReference>
<proteinExistence type="predicted"/>
<sequence length="83" mass="9497">MNKNNIKEKLQSVFVDVFDDEDLTISNSTNSDDIEEWDSLNHIALVLSIEKCFNIRFMTGEVQSLNDVGEMIKLLEEKTSINS</sequence>